<evidence type="ECO:0000313" key="7">
    <source>
        <dbReference type="EMBL" id="RRT48357.1"/>
    </source>
</evidence>
<protein>
    <submittedName>
        <fullName evidence="7">Uncharacterized protein</fullName>
    </submittedName>
</protein>
<evidence type="ECO:0000256" key="3">
    <source>
        <dbReference type="ARBA" id="ARBA00023125"/>
    </source>
</evidence>
<name>A0A426Y9G5_ENSVE</name>
<dbReference type="Proteomes" id="UP000287651">
    <property type="component" value="Unassembled WGS sequence"/>
</dbReference>
<dbReference type="EMBL" id="AMZH03014007">
    <property type="protein sequence ID" value="RRT48357.1"/>
    <property type="molecule type" value="Genomic_DNA"/>
</dbReference>
<accession>A0A426Y9G5</accession>
<evidence type="ECO:0000256" key="2">
    <source>
        <dbReference type="ARBA" id="ARBA00023015"/>
    </source>
</evidence>
<gene>
    <name evidence="7" type="ORF">B296_00053164</name>
</gene>
<comment type="caution">
    <text evidence="7">The sequence shown here is derived from an EMBL/GenBank/DDBJ whole genome shotgun (WGS) entry which is preliminary data.</text>
</comment>
<dbReference type="SUPFAM" id="SSF50916">
    <property type="entry name" value="Rap30/74 interaction domains"/>
    <property type="match status" value="1"/>
</dbReference>
<evidence type="ECO:0000256" key="4">
    <source>
        <dbReference type="ARBA" id="ARBA00023163"/>
    </source>
</evidence>
<evidence type="ECO:0000256" key="1">
    <source>
        <dbReference type="ARBA" id="ARBA00004123"/>
    </source>
</evidence>
<keyword evidence="5" id="KW-0539">Nucleus</keyword>
<keyword evidence="2" id="KW-0805">Transcription regulation</keyword>
<dbReference type="GO" id="GO:0003677">
    <property type="term" value="F:DNA binding"/>
    <property type="evidence" value="ECO:0007669"/>
    <property type="project" value="UniProtKB-KW"/>
</dbReference>
<evidence type="ECO:0000313" key="8">
    <source>
        <dbReference type="Proteomes" id="UP000287651"/>
    </source>
</evidence>
<dbReference type="AlphaFoldDB" id="A0A426Y9G5"/>
<reference evidence="7 8" key="1">
    <citation type="journal article" date="2014" name="Agronomy (Basel)">
        <title>A Draft Genome Sequence for Ensete ventricosum, the Drought-Tolerant Tree Against Hunger.</title>
        <authorList>
            <person name="Harrison J."/>
            <person name="Moore K.A."/>
            <person name="Paszkiewicz K."/>
            <person name="Jones T."/>
            <person name="Grant M."/>
            <person name="Ambacheew D."/>
            <person name="Muzemil S."/>
            <person name="Studholme D.J."/>
        </authorList>
    </citation>
    <scope>NUCLEOTIDE SEQUENCE [LARGE SCALE GENOMIC DNA]</scope>
</reference>
<keyword evidence="4" id="KW-0804">Transcription</keyword>
<evidence type="ECO:0000256" key="5">
    <source>
        <dbReference type="ARBA" id="ARBA00023242"/>
    </source>
</evidence>
<proteinExistence type="predicted"/>
<feature type="region of interest" description="Disordered" evidence="6">
    <location>
        <begin position="31"/>
        <end position="54"/>
    </location>
</feature>
<comment type="subcellular location">
    <subcellularLocation>
        <location evidence="1">Nucleus</location>
    </subcellularLocation>
</comment>
<dbReference type="InterPro" id="IPR011039">
    <property type="entry name" value="TFIIF_interaction"/>
</dbReference>
<sequence>MDDGRSVLETGRAERSVWLMKCPPLVSRSWKSAAASADPSNPNPAVGKVVLSLDPLRPDDPSSLQAISLSPHSPPSRSFIRVDFPGWEDGDPIGCISRVERYFHFHKTPDASMVDIVAIHLEGDAIQWYD</sequence>
<evidence type="ECO:0000256" key="6">
    <source>
        <dbReference type="SAM" id="MobiDB-lite"/>
    </source>
</evidence>
<feature type="compositionally biased region" description="Low complexity" evidence="6">
    <location>
        <begin position="32"/>
        <end position="45"/>
    </location>
</feature>
<organism evidence="7 8">
    <name type="scientific">Ensete ventricosum</name>
    <name type="common">Abyssinian banana</name>
    <name type="synonym">Musa ensete</name>
    <dbReference type="NCBI Taxonomy" id="4639"/>
    <lineage>
        <taxon>Eukaryota</taxon>
        <taxon>Viridiplantae</taxon>
        <taxon>Streptophyta</taxon>
        <taxon>Embryophyta</taxon>
        <taxon>Tracheophyta</taxon>
        <taxon>Spermatophyta</taxon>
        <taxon>Magnoliopsida</taxon>
        <taxon>Liliopsida</taxon>
        <taxon>Zingiberales</taxon>
        <taxon>Musaceae</taxon>
        <taxon>Ensete</taxon>
    </lineage>
</organism>
<dbReference type="GO" id="GO:0005634">
    <property type="term" value="C:nucleus"/>
    <property type="evidence" value="ECO:0007669"/>
    <property type="project" value="UniProtKB-SubCell"/>
</dbReference>
<dbReference type="GO" id="GO:0006367">
    <property type="term" value="P:transcription initiation at RNA polymerase II promoter"/>
    <property type="evidence" value="ECO:0007669"/>
    <property type="project" value="InterPro"/>
</dbReference>
<keyword evidence="3" id="KW-0238">DNA-binding</keyword>